<proteinExistence type="predicted"/>
<feature type="coiled-coil region" evidence="1">
    <location>
        <begin position="60"/>
        <end position="87"/>
    </location>
</feature>
<reference evidence="3" key="1">
    <citation type="submission" date="2022-11" db="UniProtKB">
        <authorList>
            <consortium name="WormBaseParasite"/>
        </authorList>
    </citation>
    <scope>IDENTIFICATION</scope>
</reference>
<dbReference type="Proteomes" id="UP000887540">
    <property type="component" value="Unplaced"/>
</dbReference>
<organism evidence="2 3">
    <name type="scientific">Acrobeloides nanus</name>
    <dbReference type="NCBI Taxonomy" id="290746"/>
    <lineage>
        <taxon>Eukaryota</taxon>
        <taxon>Metazoa</taxon>
        <taxon>Ecdysozoa</taxon>
        <taxon>Nematoda</taxon>
        <taxon>Chromadorea</taxon>
        <taxon>Rhabditida</taxon>
        <taxon>Tylenchina</taxon>
        <taxon>Cephalobomorpha</taxon>
        <taxon>Cephaloboidea</taxon>
        <taxon>Cephalobidae</taxon>
        <taxon>Acrobeloides</taxon>
    </lineage>
</organism>
<evidence type="ECO:0000313" key="3">
    <source>
        <dbReference type="WBParaSite" id="ACRNAN_scaffold24075.g23825.t1"/>
    </source>
</evidence>
<protein>
    <submittedName>
        <fullName evidence="3">Uncharacterized protein</fullName>
    </submittedName>
</protein>
<evidence type="ECO:0000256" key="1">
    <source>
        <dbReference type="SAM" id="Coils"/>
    </source>
</evidence>
<name>A0A914DEQ9_9BILA</name>
<accession>A0A914DEQ9</accession>
<keyword evidence="1" id="KW-0175">Coiled coil</keyword>
<dbReference type="AlphaFoldDB" id="A0A914DEQ9"/>
<evidence type="ECO:0000313" key="2">
    <source>
        <dbReference type="Proteomes" id="UP000887540"/>
    </source>
</evidence>
<keyword evidence="2" id="KW-1185">Reference proteome</keyword>
<sequence>MYSLSDPNDQRFRLSCDSHPTNPHSNHSMRCSRCQQFKDSLGDMRSLVAELLKDARDDGNAFAIKRYEDLEAEVHNAETKIINMKKHLVRAELANRERISIINALEPNSAFITMDWMMKWLPRKAREKTEDWYGQKGISVHIADVKAKVPGIGNLVQNTFVHIFGTDEKQVNPLYKLDTYRHIICTINYRILNM</sequence>
<dbReference type="WBParaSite" id="ACRNAN_scaffold24075.g23825.t1">
    <property type="protein sequence ID" value="ACRNAN_scaffold24075.g23825.t1"/>
    <property type="gene ID" value="ACRNAN_scaffold24075.g23825"/>
</dbReference>